<name>A0A655CTQ5_MYCTX</name>
<evidence type="ECO:0000313" key="1">
    <source>
        <dbReference type="EMBL" id="CNU27317.1"/>
    </source>
</evidence>
<organism evidence="1 2">
    <name type="scientific">Mycobacterium tuberculosis</name>
    <dbReference type="NCBI Taxonomy" id="1773"/>
    <lineage>
        <taxon>Bacteria</taxon>
        <taxon>Bacillati</taxon>
        <taxon>Actinomycetota</taxon>
        <taxon>Actinomycetes</taxon>
        <taxon>Mycobacteriales</taxon>
        <taxon>Mycobacteriaceae</taxon>
        <taxon>Mycobacterium</taxon>
        <taxon>Mycobacterium tuberculosis complex</taxon>
    </lineage>
</organism>
<dbReference type="AlphaFoldDB" id="A0A655CTQ5"/>
<evidence type="ECO:0000313" key="2">
    <source>
        <dbReference type="Proteomes" id="UP000039217"/>
    </source>
</evidence>
<reference evidence="1 2" key="1">
    <citation type="submission" date="2015-03" db="EMBL/GenBank/DDBJ databases">
        <authorList>
            <consortium name="Pathogen Informatics"/>
        </authorList>
    </citation>
    <scope>NUCLEOTIDE SEQUENCE [LARGE SCALE GENOMIC DNA]</scope>
    <source>
        <strain evidence="1 2">D00501624</strain>
    </source>
</reference>
<gene>
    <name evidence="1" type="ORF">ERS007661_00393</name>
</gene>
<proteinExistence type="predicted"/>
<dbReference type="Proteomes" id="UP000039217">
    <property type="component" value="Unassembled WGS sequence"/>
</dbReference>
<accession>A0A655CTQ5</accession>
<protein>
    <submittedName>
        <fullName evidence="1">Uncharacterized protein</fullName>
    </submittedName>
</protein>
<dbReference type="EMBL" id="CQQC01000075">
    <property type="protein sequence ID" value="CNU27317.1"/>
    <property type="molecule type" value="Genomic_DNA"/>
</dbReference>
<sequence>MVANVTAPVSASVPTSVIRPRANSVRITASTLTPRTALTRARVTGWR</sequence>